<gene>
    <name evidence="2" type="ORF">OP8BY_2170</name>
</gene>
<evidence type="ECO:0000313" key="2">
    <source>
        <dbReference type="EMBL" id="RFT15772.1"/>
    </source>
</evidence>
<dbReference type="EMBL" id="QUAH01000006">
    <property type="protein sequence ID" value="RFT15772.1"/>
    <property type="molecule type" value="Genomic_DNA"/>
</dbReference>
<evidence type="ECO:0000256" key="1">
    <source>
        <dbReference type="SAM" id="MobiDB-lite"/>
    </source>
</evidence>
<dbReference type="AlphaFoldDB" id="A0A3E2BMB4"/>
<proteinExistence type="predicted"/>
<accession>A0A3E2BMB4</accession>
<name>A0A3E2BMB4_9BACT</name>
<protein>
    <submittedName>
        <fullName evidence="2">Uncharacterized protein</fullName>
    </submittedName>
</protein>
<evidence type="ECO:0000313" key="3">
    <source>
        <dbReference type="Proteomes" id="UP000257323"/>
    </source>
</evidence>
<feature type="region of interest" description="Disordered" evidence="1">
    <location>
        <begin position="21"/>
        <end position="45"/>
    </location>
</feature>
<sequence>MLAGNHIESFFLTRVKTRPENSRVHFGHTSEPGRLPGWPDYLKRT</sequence>
<organism evidence="2 3">
    <name type="scientific">Candidatus Saccharicenans subterraneus</name>
    <dbReference type="NCBI Taxonomy" id="2508984"/>
    <lineage>
        <taxon>Bacteria</taxon>
        <taxon>Candidatus Aminicenantota</taxon>
        <taxon>Candidatus Aminicenantia</taxon>
        <taxon>Candidatus Aminicenantales</taxon>
        <taxon>Candidatus Saccharicenantaceae</taxon>
        <taxon>Candidatus Saccharicenans</taxon>
    </lineage>
</organism>
<dbReference type="Proteomes" id="UP000257323">
    <property type="component" value="Unassembled WGS sequence"/>
</dbReference>
<comment type="caution">
    <text evidence="2">The sequence shown here is derived from an EMBL/GenBank/DDBJ whole genome shotgun (WGS) entry which is preliminary data.</text>
</comment>
<reference evidence="2 3" key="1">
    <citation type="submission" date="2018-08" db="EMBL/GenBank/DDBJ databases">
        <title>Genome analysis of the thermophilic bacterium of the candidate phylum Aminicenantes from deep subsurface aquifer revealed its physiology and ecological role.</title>
        <authorList>
            <person name="Kadnikov V.V."/>
            <person name="Mardanov A.V."/>
            <person name="Beletsky A.V."/>
            <person name="Karnachuk O.V."/>
            <person name="Ravin N.V."/>
        </authorList>
    </citation>
    <scope>NUCLEOTIDE SEQUENCE [LARGE SCALE GENOMIC DNA]</scope>
    <source>
        <strain evidence="2">BY38</strain>
    </source>
</reference>